<evidence type="ECO:0000313" key="1">
    <source>
        <dbReference type="EMBL" id="OWK46885.1"/>
    </source>
</evidence>
<comment type="caution">
    <text evidence="1">The sequence shown here is derived from an EMBL/GenBank/DDBJ whole genome shotgun (WGS) entry which is preliminary data.</text>
</comment>
<dbReference type="Proteomes" id="UP000214646">
    <property type="component" value="Unassembled WGS sequence"/>
</dbReference>
<protein>
    <submittedName>
        <fullName evidence="1">Uncharacterized protein</fullName>
    </submittedName>
</protein>
<dbReference type="AlphaFoldDB" id="A0A225EEV3"/>
<gene>
    <name evidence="1" type="ORF">FRUB_00584</name>
</gene>
<reference evidence="2" key="1">
    <citation type="submission" date="2017-06" db="EMBL/GenBank/DDBJ databases">
        <title>Genome analysis of Fimbriiglobus ruber SP5, the first member of the order Planctomycetales with confirmed chitinolytic capability.</title>
        <authorList>
            <person name="Ravin N.V."/>
            <person name="Rakitin A.L."/>
            <person name="Ivanova A.A."/>
            <person name="Beletsky A.V."/>
            <person name="Kulichevskaya I.S."/>
            <person name="Mardanov A.V."/>
            <person name="Dedysh S.N."/>
        </authorList>
    </citation>
    <scope>NUCLEOTIDE SEQUENCE [LARGE SCALE GENOMIC DNA]</scope>
    <source>
        <strain evidence="2">SP5</strain>
    </source>
</reference>
<accession>A0A225EEV3</accession>
<evidence type="ECO:0000313" key="2">
    <source>
        <dbReference type="Proteomes" id="UP000214646"/>
    </source>
</evidence>
<organism evidence="1 2">
    <name type="scientific">Fimbriiglobus ruber</name>
    <dbReference type="NCBI Taxonomy" id="1908690"/>
    <lineage>
        <taxon>Bacteria</taxon>
        <taxon>Pseudomonadati</taxon>
        <taxon>Planctomycetota</taxon>
        <taxon>Planctomycetia</taxon>
        <taxon>Gemmatales</taxon>
        <taxon>Gemmataceae</taxon>
        <taxon>Fimbriiglobus</taxon>
    </lineage>
</organism>
<name>A0A225EEV3_9BACT</name>
<dbReference type="EMBL" id="NIDE01000001">
    <property type="protein sequence ID" value="OWK46885.1"/>
    <property type="molecule type" value="Genomic_DNA"/>
</dbReference>
<proteinExistence type="predicted"/>
<keyword evidence="2" id="KW-1185">Reference proteome</keyword>
<sequence>MSRPVRGPAAAGAPDTGRVVRDPAAFVTLCIGRRTHLPAKIPTIAPPQIPASTAPIGTDYAS</sequence>